<organism evidence="1 2">
    <name type="scientific">Alterisphingorhabdus coralli</name>
    <dbReference type="NCBI Taxonomy" id="3071408"/>
    <lineage>
        <taxon>Bacteria</taxon>
        <taxon>Pseudomonadati</taxon>
        <taxon>Pseudomonadota</taxon>
        <taxon>Alphaproteobacteria</taxon>
        <taxon>Sphingomonadales</taxon>
        <taxon>Sphingomonadaceae</taxon>
        <taxon>Alterisphingorhabdus (ex Yan et al. 2024)</taxon>
    </lineage>
</organism>
<gene>
    <name evidence="1" type="ORF">RB602_00910</name>
</gene>
<accession>A0AA97F8M7</accession>
<dbReference type="RefSeq" id="WP_317082099.1">
    <property type="nucleotide sequence ID" value="NZ_CP136594.1"/>
</dbReference>
<evidence type="ECO:0000313" key="2">
    <source>
        <dbReference type="Proteomes" id="UP001302429"/>
    </source>
</evidence>
<dbReference type="Proteomes" id="UP001302429">
    <property type="component" value="Chromosome"/>
</dbReference>
<evidence type="ECO:0000313" key="1">
    <source>
        <dbReference type="EMBL" id="WOE75307.1"/>
    </source>
</evidence>
<proteinExistence type="predicted"/>
<dbReference type="AlphaFoldDB" id="A0AA97F8M7"/>
<name>A0AA97F8M7_9SPHN</name>
<dbReference type="KEGG" id="acoa:RB602_00910"/>
<dbReference type="EMBL" id="CP136594">
    <property type="protein sequence ID" value="WOE75307.1"/>
    <property type="molecule type" value="Genomic_DNA"/>
</dbReference>
<keyword evidence="2" id="KW-1185">Reference proteome</keyword>
<reference evidence="1 2" key="1">
    <citation type="submission" date="2023-10" db="EMBL/GenBank/DDBJ databases">
        <title>Complete genome sequence of a Sphingomonadaceae bacterium.</title>
        <authorList>
            <person name="Yan C."/>
        </authorList>
    </citation>
    <scope>NUCLEOTIDE SEQUENCE [LARGE SCALE GENOMIC DNA]</scope>
    <source>
        <strain evidence="1 2">SCSIO 66989</strain>
    </source>
</reference>
<protein>
    <submittedName>
        <fullName evidence="1">Uncharacterized protein</fullName>
    </submittedName>
</protein>
<sequence>MSERGQQHENAPSGSHIVAEMREFASFSAASQRYIKRALDIGLGRADAFALWARNAEETRSIRSHYLHYQALPALREEMPSAHTDTCPDYVLAKIITLSGFDLSQGGLDGFSAYRFLYERLLSASLRPWLPSSFCAAAASPQIAPARRKALLQSISEAAATAPGWSMREPVFLPEWVEKVPVPKAA</sequence>